<organism evidence="2 3">
    <name type="scientific">Nyssa sinensis</name>
    <dbReference type="NCBI Taxonomy" id="561372"/>
    <lineage>
        <taxon>Eukaryota</taxon>
        <taxon>Viridiplantae</taxon>
        <taxon>Streptophyta</taxon>
        <taxon>Embryophyta</taxon>
        <taxon>Tracheophyta</taxon>
        <taxon>Spermatophyta</taxon>
        <taxon>Magnoliopsida</taxon>
        <taxon>eudicotyledons</taxon>
        <taxon>Gunneridae</taxon>
        <taxon>Pentapetalae</taxon>
        <taxon>asterids</taxon>
        <taxon>Cornales</taxon>
        <taxon>Nyssaceae</taxon>
        <taxon>Nyssa</taxon>
    </lineage>
</organism>
<dbReference type="PANTHER" id="PTHR13384">
    <property type="entry name" value="G PATCH DOMAIN-CONTAINING PROTEIN 1"/>
    <property type="match status" value="1"/>
</dbReference>
<feature type="compositionally biased region" description="Basic and acidic residues" evidence="1">
    <location>
        <begin position="285"/>
        <end position="297"/>
    </location>
</feature>
<dbReference type="OrthoDB" id="1750949at2759"/>
<feature type="region of interest" description="Disordered" evidence="1">
    <location>
        <begin position="134"/>
        <end position="297"/>
    </location>
</feature>
<accession>A0A5J5BDJ0</accession>
<dbReference type="PANTHER" id="PTHR13384:SF19">
    <property type="entry name" value="G PATCH DOMAIN-CONTAINING PROTEIN 1"/>
    <property type="match status" value="1"/>
</dbReference>
<feature type="compositionally biased region" description="Basic residues" evidence="1">
    <location>
        <begin position="273"/>
        <end position="284"/>
    </location>
</feature>
<gene>
    <name evidence="2" type="ORF">F0562_025111</name>
</gene>
<name>A0A5J5BDJ0_9ASTE</name>
<feature type="compositionally biased region" description="Basic and acidic residues" evidence="1">
    <location>
        <begin position="189"/>
        <end position="205"/>
    </location>
</feature>
<protein>
    <submittedName>
        <fullName evidence="2">Uncharacterized protein</fullName>
    </submittedName>
</protein>
<sequence length="307" mass="34810">MPVHQSGVEEISREVTEREIEVEVEVENVERPVDLYKAIFSDDSDDEKENSSINQVEDPQKTVEAANTTLSRLIAGDFLESLGKELGLEVPPDLAYSESKAKTPTIQKEFVNVSKGDTNTLLVENKPSSTLYEVSGTSFNQEDPQGRPHDLQIGLEGGSHTRKFVDGNSRQSGSKITETGSSVKKSGKVKLEKVDQEDMKDETHSGQRRRRSSSSSENERSRKRSKHRWHRSSNSYSDTTDSSDDYRDRHHSRSKGRKKGSSKKGSSRENSSSRKRSKHHKHRFRDSPSRSSHHDFKLHTWKILFEA</sequence>
<feature type="compositionally biased region" description="Basic residues" evidence="1">
    <location>
        <begin position="221"/>
        <end position="231"/>
    </location>
</feature>
<feature type="compositionally biased region" description="Basic residues" evidence="1">
    <location>
        <begin position="249"/>
        <end position="262"/>
    </location>
</feature>
<dbReference type="GO" id="GO:0003723">
    <property type="term" value="F:RNA binding"/>
    <property type="evidence" value="ECO:0007669"/>
    <property type="project" value="TreeGrafter"/>
</dbReference>
<dbReference type="GO" id="GO:0005634">
    <property type="term" value="C:nucleus"/>
    <property type="evidence" value="ECO:0007669"/>
    <property type="project" value="TreeGrafter"/>
</dbReference>
<feature type="compositionally biased region" description="Polar residues" evidence="1">
    <location>
        <begin position="134"/>
        <end position="143"/>
    </location>
</feature>
<evidence type="ECO:0000313" key="3">
    <source>
        <dbReference type="Proteomes" id="UP000325577"/>
    </source>
</evidence>
<proteinExistence type="predicted"/>
<feature type="compositionally biased region" description="Polar residues" evidence="1">
    <location>
        <begin position="168"/>
        <end position="179"/>
    </location>
</feature>
<feature type="region of interest" description="Disordered" evidence="1">
    <location>
        <begin position="40"/>
        <end position="61"/>
    </location>
</feature>
<evidence type="ECO:0000256" key="1">
    <source>
        <dbReference type="SAM" id="MobiDB-lite"/>
    </source>
</evidence>
<reference evidence="2 3" key="1">
    <citation type="submission" date="2019-09" db="EMBL/GenBank/DDBJ databases">
        <title>A chromosome-level genome assembly of the Chinese tupelo Nyssa sinensis.</title>
        <authorList>
            <person name="Yang X."/>
            <person name="Kang M."/>
            <person name="Yang Y."/>
            <person name="Xiong H."/>
            <person name="Wang M."/>
            <person name="Zhang Z."/>
            <person name="Wang Z."/>
            <person name="Wu H."/>
            <person name="Ma T."/>
            <person name="Liu J."/>
            <person name="Xi Z."/>
        </authorList>
    </citation>
    <scope>NUCLEOTIDE SEQUENCE [LARGE SCALE GENOMIC DNA]</scope>
    <source>
        <strain evidence="2">J267</strain>
        <tissue evidence="2">Leaf</tissue>
    </source>
</reference>
<evidence type="ECO:0000313" key="2">
    <source>
        <dbReference type="EMBL" id="KAA8541143.1"/>
    </source>
</evidence>
<keyword evidence="3" id="KW-1185">Reference proteome</keyword>
<dbReference type="AlphaFoldDB" id="A0A5J5BDJ0"/>
<dbReference type="EMBL" id="CM018036">
    <property type="protein sequence ID" value="KAA8541143.1"/>
    <property type="molecule type" value="Genomic_DNA"/>
</dbReference>
<dbReference type="Proteomes" id="UP000325577">
    <property type="component" value="Linkage Group LG13"/>
</dbReference>